<feature type="transmembrane region" description="Helical" evidence="25">
    <location>
        <begin position="240"/>
        <end position="260"/>
    </location>
</feature>
<evidence type="ECO:0000256" key="4">
    <source>
        <dbReference type="ARBA" id="ARBA00005189"/>
    </source>
</evidence>
<feature type="transmembrane region" description="Helical" evidence="25">
    <location>
        <begin position="133"/>
        <end position="156"/>
    </location>
</feature>
<evidence type="ECO:0000256" key="13">
    <source>
        <dbReference type="ARBA" id="ARBA00022989"/>
    </source>
</evidence>
<organism evidence="26 27">
    <name type="scientific">Reticulibacter mediterranei</name>
    <dbReference type="NCBI Taxonomy" id="2778369"/>
    <lineage>
        <taxon>Bacteria</taxon>
        <taxon>Bacillati</taxon>
        <taxon>Chloroflexota</taxon>
        <taxon>Ktedonobacteria</taxon>
        <taxon>Ktedonobacterales</taxon>
        <taxon>Reticulibacteraceae</taxon>
        <taxon>Reticulibacter</taxon>
    </lineage>
</organism>
<evidence type="ECO:0000313" key="26">
    <source>
        <dbReference type="EMBL" id="GHO91711.1"/>
    </source>
</evidence>
<evidence type="ECO:0000256" key="1">
    <source>
        <dbReference type="ARBA" id="ARBA00001698"/>
    </source>
</evidence>
<accession>A0A8J3IK97</accession>
<feature type="transmembrane region" description="Helical" evidence="25">
    <location>
        <begin position="80"/>
        <end position="97"/>
    </location>
</feature>
<dbReference type="GO" id="GO:0016024">
    <property type="term" value="P:CDP-diacylglycerol biosynthetic process"/>
    <property type="evidence" value="ECO:0007669"/>
    <property type="project" value="TreeGrafter"/>
</dbReference>
<evidence type="ECO:0000256" key="8">
    <source>
        <dbReference type="ARBA" id="ARBA00022475"/>
    </source>
</evidence>
<evidence type="ECO:0000256" key="18">
    <source>
        <dbReference type="ARBA" id="ARBA00029893"/>
    </source>
</evidence>
<evidence type="ECO:0000256" key="5">
    <source>
        <dbReference type="ARBA" id="ARBA00010185"/>
    </source>
</evidence>
<evidence type="ECO:0000256" key="17">
    <source>
        <dbReference type="ARBA" id="ARBA00023264"/>
    </source>
</evidence>
<keyword evidence="17" id="KW-1208">Phospholipid metabolism</keyword>
<feature type="transmembrane region" description="Helical" evidence="25">
    <location>
        <begin position="32"/>
        <end position="60"/>
    </location>
</feature>
<keyword evidence="10" id="KW-0808">Transferase</keyword>
<dbReference type="Pfam" id="PF01148">
    <property type="entry name" value="CTP_transf_1"/>
    <property type="match status" value="1"/>
</dbReference>
<evidence type="ECO:0000256" key="12">
    <source>
        <dbReference type="ARBA" id="ARBA00022695"/>
    </source>
</evidence>
<dbReference type="EC" id="2.7.7.41" evidence="6"/>
<sequence length="306" mass="33560">MQGASEQNKDSGLPDATSRETDKKQPSVGQRWLTALIAIPIVLIFAGIGGWAAFIAVGFVVTMTMLELLRMLSHAGYRPLVWMSFALGFLFLVAAMFPQQRLIILEVGWSCALLISLPSFFMRKNLDGVVADWALTLTIPLYLAWSMSFFLLLRGYEPTVIHFSGPVWLTLPRGCWWLLVTFLGVWGFDSAAFFTGRYLGRHKLAPHISPGKTWEGVAGGLIVSILAALLFAAIPLGVPWYLAVVLGVLIGIAAVFGDLAESLIKRQTHFKDSGQFMPGHGGLLDRIDSLLFAVVVVYLFALFIGI</sequence>
<feature type="transmembrane region" description="Helical" evidence="25">
    <location>
        <begin position="287"/>
        <end position="305"/>
    </location>
</feature>
<evidence type="ECO:0000256" key="6">
    <source>
        <dbReference type="ARBA" id="ARBA00012487"/>
    </source>
</evidence>
<evidence type="ECO:0000256" key="15">
    <source>
        <dbReference type="ARBA" id="ARBA00023136"/>
    </source>
</evidence>
<evidence type="ECO:0000256" key="3">
    <source>
        <dbReference type="ARBA" id="ARBA00005119"/>
    </source>
</evidence>
<comment type="caution">
    <text evidence="26">The sequence shown here is derived from an EMBL/GenBank/DDBJ whole genome shotgun (WGS) entry which is preliminary data.</text>
</comment>
<evidence type="ECO:0000313" key="27">
    <source>
        <dbReference type="Proteomes" id="UP000597444"/>
    </source>
</evidence>
<evidence type="ECO:0000256" key="24">
    <source>
        <dbReference type="SAM" id="MobiDB-lite"/>
    </source>
</evidence>
<comment type="catalytic activity">
    <reaction evidence="1">
        <text>a 1,2-diacyl-sn-glycero-3-phosphate + CTP + H(+) = a CDP-1,2-diacyl-sn-glycerol + diphosphate</text>
        <dbReference type="Rhea" id="RHEA:16229"/>
        <dbReference type="ChEBI" id="CHEBI:15378"/>
        <dbReference type="ChEBI" id="CHEBI:33019"/>
        <dbReference type="ChEBI" id="CHEBI:37563"/>
        <dbReference type="ChEBI" id="CHEBI:58332"/>
        <dbReference type="ChEBI" id="CHEBI:58608"/>
        <dbReference type="EC" id="2.7.7.41"/>
    </reaction>
</comment>
<comment type="subcellular location">
    <subcellularLocation>
        <location evidence="2">Cell membrane</location>
        <topology evidence="2">Multi-pass membrane protein</topology>
    </subcellularLocation>
</comment>
<comment type="pathway">
    <text evidence="4">Lipid metabolism.</text>
</comment>
<evidence type="ECO:0000256" key="21">
    <source>
        <dbReference type="ARBA" id="ARBA00032396"/>
    </source>
</evidence>
<keyword evidence="11 25" id="KW-0812">Transmembrane</keyword>
<dbReference type="GO" id="GO:0004605">
    <property type="term" value="F:phosphatidate cytidylyltransferase activity"/>
    <property type="evidence" value="ECO:0007669"/>
    <property type="project" value="UniProtKB-EC"/>
</dbReference>
<evidence type="ECO:0000256" key="10">
    <source>
        <dbReference type="ARBA" id="ARBA00022679"/>
    </source>
</evidence>
<keyword evidence="12 26" id="KW-0548">Nucleotidyltransferase</keyword>
<evidence type="ECO:0000256" key="2">
    <source>
        <dbReference type="ARBA" id="ARBA00004651"/>
    </source>
</evidence>
<keyword evidence="9" id="KW-0444">Lipid biosynthesis</keyword>
<evidence type="ECO:0000256" key="23">
    <source>
        <dbReference type="ARBA" id="ARBA00033406"/>
    </source>
</evidence>
<evidence type="ECO:0000256" key="7">
    <source>
        <dbReference type="ARBA" id="ARBA00019373"/>
    </source>
</evidence>
<name>A0A8J3IK97_9CHLR</name>
<evidence type="ECO:0000256" key="22">
    <source>
        <dbReference type="ARBA" id="ARBA00032743"/>
    </source>
</evidence>
<evidence type="ECO:0000256" key="25">
    <source>
        <dbReference type="SAM" id="Phobius"/>
    </source>
</evidence>
<evidence type="ECO:0000256" key="16">
    <source>
        <dbReference type="ARBA" id="ARBA00023209"/>
    </source>
</evidence>
<comment type="similarity">
    <text evidence="5">Belongs to the CDS family.</text>
</comment>
<dbReference type="PANTHER" id="PTHR46382:SF1">
    <property type="entry name" value="PHOSPHATIDATE CYTIDYLYLTRANSFERASE"/>
    <property type="match status" value="1"/>
</dbReference>
<dbReference type="AlphaFoldDB" id="A0A8J3IK97"/>
<reference evidence="26" key="1">
    <citation type="submission" date="2020-10" db="EMBL/GenBank/DDBJ databases">
        <title>Taxonomic study of unclassified bacteria belonging to the class Ktedonobacteria.</title>
        <authorList>
            <person name="Yabe S."/>
            <person name="Wang C.M."/>
            <person name="Zheng Y."/>
            <person name="Sakai Y."/>
            <person name="Cavaletti L."/>
            <person name="Monciardini P."/>
            <person name="Donadio S."/>
        </authorList>
    </citation>
    <scope>NUCLEOTIDE SEQUENCE</scope>
    <source>
        <strain evidence="26">ID150040</strain>
    </source>
</reference>
<keyword evidence="27" id="KW-1185">Reference proteome</keyword>
<dbReference type="Proteomes" id="UP000597444">
    <property type="component" value="Unassembled WGS sequence"/>
</dbReference>
<gene>
    <name evidence="26" type="ORF">KSF_017590</name>
</gene>
<evidence type="ECO:0000256" key="20">
    <source>
        <dbReference type="ARBA" id="ARBA00032253"/>
    </source>
</evidence>
<dbReference type="RefSeq" id="WP_220202591.1">
    <property type="nucleotide sequence ID" value="NZ_BNJK01000001.1"/>
</dbReference>
<feature type="transmembrane region" description="Helical" evidence="25">
    <location>
        <begin position="176"/>
        <end position="195"/>
    </location>
</feature>
<keyword evidence="16" id="KW-0594">Phospholipid biosynthesis</keyword>
<keyword evidence="15 25" id="KW-0472">Membrane</keyword>
<keyword evidence="8" id="KW-1003">Cell membrane</keyword>
<keyword evidence="14" id="KW-0443">Lipid metabolism</keyword>
<evidence type="ECO:0000256" key="19">
    <source>
        <dbReference type="ARBA" id="ARBA00031825"/>
    </source>
</evidence>
<keyword evidence="13 25" id="KW-1133">Transmembrane helix</keyword>
<evidence type="ECO:0000256" key="11">
    <source>
        <dbReference type="ARBA" id="ARBA00022692"/>
    </source>
</evidence>
<evidence type="ECO:0000256" key="9">
    <source>
        <dbReference type="ARBA" id="ARBA00022516"/>
    </source>
</evidence>
<dbReference type="PANTHER" id="PTHR46382">
    <property type="entry name" value="PHOSPHATIDATE CYTIDYLYLTRANSFERASE"/>
    <property type="match status" value="1"/>
</dbReference>
<dbReference type="EMBL" id="BNJK01000001">
    <property type="protein sequence ID" value="GHO91711.1"/>
    <property type="molecule type" value="Genomic_DNA"/>
</dbReference>
<protein>
    <recommendedName>
        <fullName evidence="7">Phosphatidate cytidylyltransferase</fullName>
        <ecNumber evidence="6">2.7.7.41</ecNumber>
    </recommendedName>
    <alternativeName>
        <fullName evidence="20">CDP-DAG synthase</fullName>
    </alternativeName>
    <alternativeName>
        <fullName evidence="22">CDP-DG synthase</fullName>
    </alternativeName>
    <alternativeName>
        <fullName evidence="18">CDP-diacylglycerol synthase</fullName>
    </alternativeName>
    <alternativeName>
        <fullName evidence="21">CDP-diglyceride pyrophosphorylase</fullName>
    </alternativeName>
    <alternativeName>
        <fullName evidence="23">CDP-diglyceride synthase</fullName>
    </alternativeName>
    <alternativeName>
        <fullName evidence="19">CTP:phosphatidate cytidylyltransferase</fullName>
    </alternativeName>
</protein>
<proteinExistence type="inferred from homology"/>
<comment type="pathway">
    <text evidence="3">Phospholipid metabolism; CDP-diacylglycerol biosynthesis; CDP-diacylglycerol from sn-glycerol 3-phosphate: step 3/3.</text>
</comment>
<feature type="region of interest" description="Disordered" evidence="24">
    <location>
        <begin position="1"/>
        <end position="26"/>
    </location>
</feature>
<evidence type="ECO:0000256" key="14">
    <source>
        <dbReference type="ARBA" id="ARBA00023098"/>
    </source>
</evidence>
<feature type="transmembrane region" description="Helical" evidence="25">
    <location>
        <begin position="103"/>
        <end position="121"/>
    </location>
</feature>
<feature type="transmembrane region" description="Helical" evidence="25">
    <location>
        <begin position="216"/>
        <end position="234"/>
    </location>
</feature>
<dbReference type="GO" id="GO:0005886">
    <property type="term" value="C:plasma membrane"/>
    <property type="evidence" value="ECO:0007669"/>
    <property type="project" value="UniProtKB-SubCell"/>
</dbReference>